<dbReference type="HOGENOM" id="CLU_2084354_0_0_1"/>
<dbReference type="OrthoDB" id="10563235at2759"/>
<sequence length="117" mass="12601">MDGVYASRAVHTERKGADADCDSRPVMPSRDHRIVAKPTKRPVGASTSAVCTCLWHAPLSSLVAPTFSATACIATSRYTGMRPELTISPPESGDGEKSWASWVHSRWATVQQGWTAS</sequence>
<organism evidence="2 3">
    <name type="scientific">Aspergillus niger (strain ATCC 1015 / CBS 113.46 / FGSC A1144 / LSHB Ac4 / NCTC 3858a / NRRL 328 / USDA 3528.7)</name>
    <dbReference type="NCBI Taxonomy" id="380704"/>
    <lineage>
        <taxon>Eukaryota</taxon>
        <taxon>Fungi</taxon>
        <taxon>Dikarya</taxon>
        <taxon>Ascomycota</taxon>
        <taxon>Pezizomycotina</taxon>
        <taxon>Eurotiomycetes</taxon>
        <taxon>Eurotiomycetidae</taxon>
        <taxon>Eurotiales</taxon>
        <taxon>Aspergillaceae</taxon>
        <taxon>Aspergillus</taxon>
        <taxon>Aspergillus subgen. Circumdati</taxon>
    </lineage>
</organism>
<feature type="compositionally biased region" description="Basic and acidic residues" evidence="1">
    <location>
        <begin position="10"/>
        <end position="32"/>
    </location>
</feature>
<feature type="region of interest" description="Disordered" evidence="1">
    <location>
        <begin position="1"/>
        <end position="32"/>
    </location>
</feature>
<dbReference type="VEuPathDB" id="FungiDB:ASPNIDRAFT2_37877"/>
<gene>
    <name evidence="2" type="ORF">ASPNIDRAFT_37877</name>
</gene>
<evidence type="ECO:0000256" key="1">
    <source>
        <dbReference type="SAM" id="MobiDB-lite"/>
    </source>
</evidence>
<dbReference type="Proteomes" id="UP000009038">
    <property type="component" value="Unassembled WGS sequence"/>
</dbReference>
<evidence type="ECO:0000313" key="2">
    <source>
        <dbReference type="EMBL" id="EHA18517.1"/>
    </source>
</evidence>
<comment type="caution">
    <text evidence="2">The sequence shown here is derived from an EMBL/GenBank/DDBJ whole genome shotgun (WGS) entry which is preliminary data.</text>
</comment>
<name>G3YFU9_ASPNA</name>
<dbReference type="AlphaFoldDB" id="G3YFU9"/>
<dbReference type="EMBL" id="ACJE01000021">
    <property type="protein sequence ID" value="EHA18517.1"/>
    <property type="molecule type" value="Genomic_DNA"/>
</dbReference>
<evidence type="ECO:0000313" key="3">
    <source>
        <dbReference type="Proteomes" id="UP000009038"/>
    </source>
</evidence>
<proteinExistence type="predicted"/>
<accession>G3YFU9</accession>
<reference evidence="2 3" key="1">
    <citation type="journal article" date="2011" name="Genome Res.">
        <title>Comparative genomics of citric-acid-producing Aspergillus niger ATCC 1015 versus enzyme-producing CBS 513.88.</title>
        <authorList>
            <person name="Andersen M.R."/>
            <person name="Salazar M.P."/>
            <person name="Schaap P.J."/>
            <person name="van de Vondervoort P.J."/>
            <person name="Culley D."/>
            <person name="Thykaer J."/>
            <person name="Frisvad J.C."/>
            <person name="Nielsen K.F."/>
            <person name="Albang R."/>
            <person name="Albermann K."/>
            <person name="Berka R.M."/>
            <person name="Braus G.H."/>
            <person name="Braus-Stromeyer S.A."/>
            <person name="Corrochano L.M."/>
            <person name="Dai Z."/>
            <person name="van Dijck P.W."/>
            <person name="Hofmann G."/>
            <person name="Lasure L.L."/>
            <person name="Magnuson J.K."/>
            <person name="Menke H."/>
            <person name="Meijer M."/>
            <person name="Meijer S.L."/>
            <person name="Nielsen J.B."/>
            <person name="Nielsen M.L."/>
            <person name="van Ooyen A.J."/>
            <person name="Pel H.J."/>
            <person name="Poulsen L."/>
            <person name="Samson R.A."/>
            <person name="Stam H."/>
            <person name="Tsang A."/>
            <person name="van den Brink J.M."/>
            <person name="Atkins A."/>
            <person name="Aerts A."/>
            <person name="Shapiro H."/>
            <person name="Pangilinan J."/>
            <person name="Salamov A."/>
            <person name="Lou Y."/>
            <person name="Lindquist E."/>
            <person name="Lucas S."/>
            <person name="Grimwood J."/>
            <person name="Grigoriev I.V."/>
            <person name="Kubicek C.P."/>
            <person name="Martinez D."/>
            <person name="van Peij N.N."/>
            <person name="Roubos J.A."/>
            <person name="Nielsen J."/>
            <person name="Baker S.E."/>
        </authorList>
    </citation>
    <scope>NUCLEOTIDE SEQUENCE [LARGE SCALE GENOMIC DNA]</scope>
    <source>
        <strain evidence="3">ATCC 1015 / CBS 113.46 / FGSC A1144 / LSHB Ac4 / NCTC 3858a / NRRL 328 / USDA 3528.7</strain>
    </source>
</reference>
<protein>
    <submittedName>
        <fullName evidence="2">Uncharacterized protein</fullName>
    </submittedName>
</protein>